<dbReference type="EMBL" id="QGKX02001621">
    <property type="protein sequence ID" value="KAF3499365.1"/>
    <property type="molecule type" value="Genomic_DNA"/>
</dbReference>
<feature type="compositionally biased region" description="Polar residues" evidence="7">
    <location>
        <begin position="1"/>
        <end position="10"/>
    </location>
</feature>
<reference evidence="8" key="1">
    <citation type="submission" date="2019-12" db="EMBL/GenBank/DDBJ databases">
        <title>Genome sequencing and annotation of Brassica cretica.</title>
        <authorList>
            <person name="Studholme D.J."/>
            <person name="Sarris P."/>
        </authorList>
    </citation>
    <scope>NUCLEOTIDE SEQUENCE</scope>
    <source>
        <strain evidence="8">PFS-109/04</strain>
        <tissue evidence="8">Leaf</tissue>
    </source>
</reference>
<evidence type="ECO:0000313" key="9">
    <source>
        <dbReference type="Proteomes" id="UP000712600"/>
    </source>
</evidence>
<evidence type="ECO:0000256" key="6">
    <source>
        <dbReference type="SAM" id="Coils"/>
    </source>
</evidence>
<dbReference type="Pfam" id="PF07899">
    <property type="entry name" value="Frigida"/>
    <property type="match status" value="1"/>
</dbReference>
<evidence type="ECO:0000256" key="5">
    <source>
        <dbReference type="RuleBase" id="RU364012"/>
    </source>
</evidence>
<evidence type="ECO:0000313" key="8">
    <source>
        <dbReference type="EMBL" id="KAF3499365.1"/>
    </source>
</evidence>
<protein>
    <recommendedName>
        <fullName evidence="5">FRIGIDA-like protein</fullName>
    </recommendedName>
</protein>
<keyword evidence="4 5" id="KW-0287">Flowering</keyword>
<keyword evidence="3 5" id="KW-0221">Differentiation</keyword>
<dbReference type="GO" id="GO:0030154">
    <property type="term" value="P:cell differentiation"/>
    <property type="evidence" value="ECO:0007669"/>
    <property type="project" value="UniProtKB-KW"/>
</dbReference>
<feature type="coiled-coil region" evidence="6">
    <location>
        <begin position="440"/>
        <end position="467"/>
    </location>
</feature>
<comment type="similarity">
    <text evidence="1 5">Belongs to the Frigida family.</text>
</comment>
<evidence type="ECO:0000256" key="7">
    <source>
        <dbReference type="SAM" id="MobiDB-lite"/>
    </source>
</evidence>
<keyword evidence="6" id="KW-0175">Coiled coil</keyword>
<keyword evidence="2 5" id="KW-0217">Developmental protein</keyword>
<feature type="coiled-coil region" evidence="6">
    <location>
        <begin position="223"/>
        <end position="260"/>
    </location>
</feature>
<evidence type="ECO:0000256" key="3">
    <source>
        <dbReference type="ARBA" id="ARBA00022782"/>
    </source>
</evidence>
<name>A0A8S9N6G9_BRACR</name>
<dbReference type="Proteomes" id="UP000712600">
    <property type="component" value="Unassembled WGS sequence"/>
</dbReference>
<dbReference type="AlphaFoldDB" id="A0A8S9N6G9"/>
<gene>
    <name evidence="8" type="ORF">F2Q69_00039757</name>
</gene>
<evidence type="ECO:0000256" key="1">
    <source>
        <dbReference type="ARBA" id="ARBA00008956"/>
    </source>
</evidence>
<evidence type="ECO:0000256" key="4">
    <source>
        <dbReference type="ARBA" id="ARBA00023089"/>
    </source>
</evidence>
<organism evidence="8 9">
    <name type="scientific">Brassica cretica</name>
    <name type="common">Mustard</name>
    <dbReference type="NCBI Taxonomy" id="69181"/>
    <lineage>
        <taxon>Eukaryota</taxon>
        <taxon>Viridiplantae</taxon>
        <taxon>Streptophyta</taxon>
        <taxon>Embryophyta</taxon>
        <taxon>Tracheophyta</taxon>
        <taxon>Spermatophyta</taxon>
        <taxon>Magnoliopsida</taxon>
        <taxon>eudicotyledons</taxon>
        <taxon>Gunneridae</taxon>
        <taxon>Pentapetalae</taxon>
        <taxon>rosids</taxon>
        <taxon>malvids</taxon>
        <taxon>Brassicales</taxon>
        <taxon>Brassicaceae</taxon>
        <taxon>Brassiceae</taxon>
        <taxon>Brassica</taxon>
    </lineage>
</organism>
<comment type="caution">
    <text evidence="8">The sequence shown here is derived from an EMBL/GenBank/DDBJ whole genome shotgun (WGS) entry which is preliminary data.</text>
</comment>
<evidence type="ECO:0000256" key="2">
    <source>
        <dbReference type="ARBA" id="ARBA00022473"/>
    </source>
</evidence>
<dbReference type="PANTHER" id="PTHR31791">
    <property type="entry name" value="FRIGIDA-LIKE PROTEIN 3-RELATED"/>
    <property type="match status" value="1"/>
</dbReference>
<dbReference type="GO" id="GO:0009908">
    <property type="term" value="P:flower development"/>
    <property type="evidence" value="ECO:0007669"/>
    <property type="project" value="UniProtKB-KW"/>
</dbReference>
<proteinExistence type="inferred from homology"/>
<dbReference type="InterPro" id="IPR012474">
    <property type="entry name" value="Frigida"/>
</dbReference>
<sequence>MSSVATTSTMPCLDAPLKMSSPHDVTTTTTTMPQPPSRSQDNGDATTRDKHAWWVKVSRQRRCHYKGQAYKKSFALKERAKKVVALERKADGFRVEVEAKRKELNFLRYQVEISRGESNAEGVRLSEVRRLVEECEAERVLKASHLSETQVELDSMKTELERYHEGRDGDSEEAERKLKDLTLVQDKIEGCEKVSSEVVSKEKELEVVCKKIDLREQAVMSVNNDMMEACQRMETKRKELENIQKLIEKHSEQLASAEIAPALAPVNNVISFDVKPEETINISVSSLSHLPNEDGLLRDIECSTSLSPNEVCTELPMFKDPGRFVLTSVEKALTDASERGELSLEEPILMSLVPLLEERARVVVISTDPDLQSDATRVAHWWVKMMGASVEKSQLEAWAVLQFIVAFGLVKQTQPDQTLQLASYNNFSPLELLKEQIINLRLSAKENRRYESQAEEANRDAATMAQTLAFQQALVRNRIKLVVQLLCCKAGSKRPTVDAEGPRPVIRRCFNPPSGFGGF</sequence>
<accession>A0A8S9N6G9</accession>
<feature type="region of interest" description="Disordered" evidence="7">
    <location>
        <begin position="1"/>
        <end position="47"/>
    </location>
</feature>
<dbReference type="PANTHER" id="PTHR31791:SF78">
    <property type="entry name" value="FRIGIDA-LIKE PROTEIN"/>
    <property type="match status" value="1"/>
</dbReference>